<accession>A0A9P4N863</accession>
<reference evidence="3" key="1">
    <citation type="journal article" date="2020" name="Stud. Mycol.">
        <title>101 Dothideomycetes genomes: A test case for predicting lifestyles and emergence of pathogens.</title>
        <authorList>
            <person name="Haridas S."/>
            <person name="Albert R."/>
            <person name="Binder M."/>
            <person name="Bloem J."/>
            <person name="LaButti K."/>
            <person name="Salamov A."/>
            <person name="Andreopoulos B."/>
            <person name="Baker S."/>
            <person name="Barry K."/>
            <person name="Bills G."/>
            <person name="Bluhm B."/>
            <person name="Cannon C."/>
            <person name="Castanera R."/>
            <person name="Culley D."/>
            <person name="Daum C."/>
            <person name="Ezra D."/>
            <person name="Gonzalez J."/>
            <person name="Henrissat B."/>
            <person name="Kuo A."/>
            <person name="Liang C."/>
            <person name="Lipzen A."/>
            <person name="Lutzoni F."/>
            <person name="Magnuson J."/>
            <person name="Mondo S."/>
            <person name="Nolan M."/>
            <person name="Ohm R."/>
            <person name="Pangilinan J."/>
            <person name="Park H.-J."/>
            <person name="Ramirez L."/>
            <person name="Alfaro M."/>
            <person name="Sun H."/>
            <person name="Tritt A."/>
            <person name="Yoshinaga Y."/>
            <person name="Zwiers L.-H."/>
            <person name="Turgeon B."/>
            <person name="Goodwin S."/>
            <person name="Spatafora J."/>
            <person name="Crous P."/>
            <person name="Grigoriev I."/>
        </authorList>
    </citation>
    <scope>NUCLEOTIDE SEQUENCE [LARGE SCALE GENOMIC DNA]</scope>
    <source>
        <strain evidence="3">CBS 304.66</strain>
    </source>
</reference>
<keyword evidence="3" id="KW-1185">Reference proteome</keyword>
<comment type="caution">
    <text evidence="2">The sequence shown here is derived from an EMBL/GenBank/DDBJ whole genome shotgun (WGS) entry which is preliminary data.</text>
</comment>
<sequence>MPRCLAAGHSLQQCCCPHIPGSSGHTQGGRRLIAQKALGAAAALDASRLFWEWELASLPRCCHPVSSIGERKRGERHWEDSKPRAHRDQLCPILGPALVLAARQPRTPTETPSDAHPSPAPFGTSPADTISSLHPFIHSPIHPSTHPRILPALRAVAKVAASAAVYMERWQGNHRQTARPASAHVSRHHGWGMGYLHQHQHQHQHPTRLPRDPSPVALAAEDEQVRIMVRTPDPNKAQKGACTSKLRLARCPDGAEAARKGWPLATPRRDVYAS</sequence>
<evidence type="ECO:0000313" key="3">
    <source>
        <dbReference type="Proteomes" id="UP000800093"/>
    </source>
</evidence>
<proteinExistence type="predicted"/>
<evidence type="ECO:0000313" key="2">
    <source>
        <dbReference type="EMBL" id="KAF2268259.1"/>
    </source>
</evidence>
<name>A0A9P4N863_9PLEO</name>
<dbReference type="Proteomes" id="UP000800093">
    <property type="component" value="Unassembled WGS sequence"/>
</dbReference>
<dbReference type="EMBL" id="ML986587">
    <property type="protein sequence ID" value="KAF2268259.1"/>
    <property type="molecule type" value="Genomic_DNA"/>
</dbReference>
<gene>
    <name evidence="2" type="ORF">CC78DRAFT_565592</name>
</gene>
<organism evidence="2 3">
    <name type="scientific">Lojkania enalia</name>
    <dbReference type="NCBI Taxonomy" id="147567"/>
    <lineage>
        <taxon>Eukaryota</taxon>
        <taxon>Fungi</taxon>
        <taxon>Dikarya</taxon>
        <taxon>Ascomycota</taxon>
        <taxon>Pezizomycotina</taxon>
        <taxon>Dothideomycetes</taxon>
        <taxon>Pleosporomycetidae</taxon>
        <taxon>Pleosporales</taxon>
        <taxon>Pleosporales incertae sedis</taxon>
        <taxon>Lojkania</taxon>
    </lineage>
</organism>
<feature type="region of interest" description="Disordered" evidence="1">
    <location>
        <begin position="104"/>
        <end position="126"/>
    </location>
</feature>
<dbReference type="AlphaFoldDB" id="A0A9P4N863"/>
<protein>
    <submittedName>
        <fullName evidence="2">Uncharacterized protein</fullName>
    </submittedName>
</protein>
<evidence type="ECO:0000256" key="1">
    <source>
        <dbReference type="SAM" id="MobiDB-lite"/>
    </source>
</evidence>